<sequence length="127" mass="14099">ATLGVTPESRGHFTSVLGESTKGYNHAATPTLVVLDLSAEPFTWISQNVSGDFIPPSLLLHTANVVNNYMIIAYGFNYQTNLLSSDIYILDISNDSEYKWVNEFNLNQKNPSLVSFPTYKSTCTDNK</sequence>
<protein>
    <submittedName>
        <fullName evidence="1">14249_t:CDS:1</fullName>
    </submittedName>
</protein>
<organism evidence="1 2">
    <name type="scientific">Cetraspora pellucida</name>
    <dbReference type="NCBI Taxonomy" id="1433469"/>
    <lineage>
        <taxon>Eukaryota</taxon>
        <taxon>Fungi</taxon>
        <taxon>Fungi incertae sedis</taxon>
        <taxon>Mucoromycota</taxon>
        <taxon>Glomeromycotina</taxon>
        <taxon>Glomeromycetes</taxon>
        <taxon>Diversisporales</taxon>
        <taxon>Gigasporaceae</taxon>
        <taxon>Cetraspora</taxon>
    </lineage>
</organism>
<dbReference type="EMBL" id="CAJVPW010061720">
    <property type="protein sequence ID" value="CAG8782446.1"/>
    <property type="molecule type" value="Genomic_DNA"/>
</dbReference>
<keyword evidence="2" id="KW-1185">Reference proteome</keyword>
<gene>
    <name evidence="1" type="ORF">SPELUC_LOCUS16519</name>
</gene>
<evidence type="ECO:0000313" key="1">
    <source>
        <dbReference type="EMBL" id="CAG8782446.1"/>
    </source>
</evidence>
<reference evidence="1" key="1">
    <citation type="submission" date="2021-06" db="EMBL/GenBank/DDBJ databases">
        <authorList>
            <person name="Kallberg Y."/>
            <person name="Tangrot J."/>
            <person name="Rosling A."/>
        </authorList>
    </citation>
    <scope>NUCLEOTIDE SEQUENCE</scope>
    <source>
        <strain evidence="1">28 12/20/2015</strain>
    </source>
</reference>
<feature type="non-terminal residue" evidence="1">
    <location>
        <position position="1"/>
    </location>
</feature>
<dbReference type="Proteomes" id="UP000789366">
    <property type="component" value="Unassembled WGS sequence"/>
</dbReference>
<comment type="caution">
    <text evidence="1">The sequence shown here is derived from an EMBL/GenBank/DDBJ whole genome shotgun (WGS) entry which is preliminary data.</text>
</comment>
<name>A0ACA9R8W7_9GLOM</name>
<feature type="non-terminal residue" evidence="1">
    <location>
        <position position="127"/>
    </location>
</feature>
<accession>A0ACA9R8W7</accession>
<proteinExistence type="predicted"/>
<evidence type="ECO:0000313" key="2">
    <source>
        <dbReference type="Proteomes" id="UP000789366"/>
    </source>
</evidence>